<accession>A0AAV5C0V6</accession>
<feature type="region of interest" description="Disordered" evidence="2">
    <location>
        <begin position="605"/>
        <end position="682"/>
    </location>
</feature>
<dbReference type="PANTHER" id="PTHR24006:SF923">
    <property type="entry name" value="USP DOMAIN-CONTAINING PROTEIN"/>
    <property type="match status" value="1"/>
</dbReference>
<reference evidence="4" key="2">
    <citation type="submission" date="2021-12" db="EMBL/GenBank/DDBJ databases">
        <title>Resequencing data analysis of finger millet.</title>
        <authorList>
            <person name="Hatakeyama M."/>
            <person name="Aluri S."/>
            <person name="Balachadran M.T."/>
            <person name="Sivarajan S.R."/>
            <person name="Poveda L."/>
            <person name="Shimizu-Inatsugi R."/>
            <person name="Schlapbach R."/>
            <person name="Sreeman S.M."/>
            <person name="Shimizu K.K."/>
        </authorList>
    </citation>
    <scope>NUCLEOTIDE SEQUENCE</scope>
</reference>
<name>A0AAV5C0V6_ELECO</name>
<evidence type="ECO:0000313" key="5">
    <source>
        <dbReference type="Proteomes" id="UP001054889"/>
    </source>
</evidence>
<feature type="region of interest" description="Disordered" evidence="2">
    <location>
        <begin position="96"/>
        <end position="139"/>
    </location>
</feature>
<reference evidence="4" key="1">
    <citation type="journal article" date="2018" name="DNA Res.">
        <title>Multiple hybrid de novo genome assembly of finger millet, an orphan allotetraploid crop.</title>
        <authorList>
            <person name="Hatakeyama M."/>
            <person name="Aluri S."/>
            <person name="Balachadran M.T."/>
            <person name="Sivarajan S.R."/>
            <person name="Patrignani A."/>
            <person name="Gruter S."/>
            <person name="Poveda L."/>
            <person name="Shimizu-Inatsugi R."/>
            <person name="Baeten J."/>
            <person name="Francoijs K.J."/>
            <person name="Nataraja K.N."/>
            <person name="Reddy Y.A.N."/>
            <person name="Phadnis S."/>
            <person name="Ravikumar R.L."/>
            <person name="Schlapbach R."/>
            <person name="Sreeman S.M."/>
            <person name="Shimizu K.K."/>
        </authorList>
    </citation>
    <scope>NUCLEOTIDE SEQUENCE</scope>
</reference>
<evidence type="ECO:0000259" key="3">
    <source>
        <dbReference type="PROSITE" id="PS50235"/>
    </source>
</evidence>
<evidence type="ECO:0000256" key="2">
    <source>
        <dbReference type="SAM" id="MobiDB-lite"/>
    </source>
</evidence>
<dbReference type="InterPro" id="IPR018200">
    <property type="entry name" value="USP_CS"/>
</dbReference>
<feature type="domain" description="USP" evidence="3">
    <location>
        <begin position="220"/>
        <end position="505"/>
    </location>
</feature>
<feature type="compositionally biased region" description="Basic and acidic residues" evidence="2">
    <location>
        <begin position="605"/>
        <end position="618"/>
    </location>
</feature>
<dbReference type="GO" id="GO:0005829">
    <property type="term" value="C:cytosol"/>
    <property type="evidence" value="ECO:0007669"/>
    <property type="project" value="TreeGrafter"/>
</dbReference>
<dbReference type="PROSITE" id="PS50235">
    <property type="entry name" value="USP_3"/>
    <property type="match status" value="1"/>
</dbReference>
<dbReference type="Proteomes" id="UP001054889">
    <property type="component" value="Unassembled WGS sequence"/>
</dbReference>
<comment type="caution">
    <text evidence="4">The sequence shown here is derived from an EMBL/GenBank/DDBJ whole genome shotgun (WGS) entry which is preliminary data.</text>
</comment>
<dbReference type="PANTHER" id="PTHR24006">
    <property type="entry name" value="UBIQUITIN CARBOXYL-TERMINAL HYDROLASE"/>
    <property type="match status" value="1"/>
</dbReference>
<dbReference type="PROSITE" id="PS00973">
    <property type="entry name" value="USP_2"/>
    <property type="match status" value="1"/>
</dbReference>
<evidence type="ECO:0000313" key="4">
    <source>
        <dbReference type="EMBL" id="GJM91555.1"/>
    </source>
</evidence>
<dbReference type="Gene3D" id="3.90.70.10">
    <property type="entry name" value="Cysteine proteinases"/>
    <property type="match status" value="1"/>
</dbReference>
<dbReference type="InterPro" id="IPR028889">
    <property type="entry name" value="USP"/>
</dbReference>
<proteinExistence type="inferred from homology"/>
<keyword evidence="5" id="KW-1185">Reference proteome</keyword>
<feature type="region of interest" description="Disordered" evidence="2">
    <location>
        <begin position="537"/>
        <end position="570"/>
    </location>
</feature>
<evidence type="ECO:0000256" key="1">
    <source>
        <dbReference type="ARBA" id="ARBA00009085"/>
    </source>
</evidence>
<feature type="compositionally biased region" description="Polar residues" evidence="2">
    <location>
        <begin position="635"/>
        <end position="645"/>
    </location>
</feature>
<dbReference type="AlphaFoldDB" id="A0AAV5C0V6"/>
<comment type="similarity">
    <text evidence="1">Belongs to the peptidase C19 family.</text>
</comment>
<sequence length="682" mass="73816">MPPPMAADAVAEAVLVPTPLAVLPMAADEAEDGLAPTPLAVLAADAIETVLAPMALAPPPPAVVDDGAELVAAPTLPIADGAEAVLVPIPVADPPPVTADDADADSAAAPVTPASPPKQAVETNPSVTPAEDEEVPSQGDIEKVTDMKENETGHCSLVTDMKENETGHCSMVTDMKENDDGESNHALGCERNDESQDVSRAKSVEKLNSLEMRNMRLCRRGFVDPRLVMGDRYMEDVYNMGLGFDNIRDIGHCNQSDHIHDGDACHLDYQYDHNDAQFPSFRRRAISSDFEKGVQQDAQEFLRCLLDKLDEASIAPSSSEEPPTIEGGIAKEIFGGRLKSQCDHWSDRSEPFLDLSLEINMVETLVDALESFTKVELIEGVMCDGCKSCVNMEKHLKIEQAPEVLVVHLKRFLNSGHDITKISDKVKYTLELDIDPFMCSVDNAPQKYDLYGVVDHWGAYGRGHYVCYIRSSQSDWFQFDDAKVSVCSEETVLDITSYLLFYVKQGSSPWFSSLLEKESKVRVDGLAELGLGEIVKDKDETTSSGGQEGSDRFGEPAEDGNGPSLDGNTLSGALKQLEGCNLGGISGGSQELSCITVSGGENGHIDRLSEPLETKEDCSPPGSLLDNKEMKESTQGDSAGNQGSSPGVGEEGRVAGKKRKQSKSRSADDEFCKESRRQTRRK</sequence>
<gene>
    <name evidence="4" type="primary">ga07937</name>
    <name evidence="4" type="ORF">PR202_ga07937</name>
</gene>
<dbReference type="EMBL" id="BQKI01000003">
    <property type="protein sequence ID" value="GJM91555.1"/>
    <property type="molecule type" value="Genomic_DNA"/>
</dbReference>
<dbReference type="SUPFAM" id="SSF54001">
    <property type="entry name" value="Cysteine proteinases"/>
    <property type="match status" value="1"/>
</dbReference>
<dbReference type="InterPro" id="IPR001394">
    <property type="entry name" value="Peptidase_C19_UCH"/>
</dbReference>
<organism evidence="4 5">
    <name type="scientific">Eleusine coracana subsp. coracana</name>
    <dbReference type="NCBI Taxonomy" id="191504"/>
    <lineage>
        <taxon>Eukaryota</taxon>
        <taxon>Viridiplantae</taxon>
        <taxon>Streptophyta</taxon>
        <taxon>Embryophyta</taxon>
        <taxon>Tracheophyta</taxon>
        <taxon>Spermatophyta</taxon>
        <taxon>Magnoliopsida</taxon>
        <taxon>Liliopsida</taxon>
        <taxon>Poales</taxon>
        <taxon>Poaceae</taxon>
        <taxon>PACMAD clade</taxon>
        <taxon>Chloridoideae</taxon>
        <taxon>Cynodonteae</taxon>
        <taxon>Eleusininae</taxon>
        <taxon>Eleusine</taxon>
    </lineage>
</organism>
<protein>
    <recommendedName>
        <fullName evidence="3">USP domain-containing protein</fullName>
    </recommendedName>
</protein>
<dbReference type="InterPro" id="IPR050164">
    <property type="entry name" value="Peptidase_C19"/>
</dbReference>
<dbReference type="InterPro" id="IPR038765">
    <property type="entry name" value="Papain-like_cys_pep_sf"/>
</dbReference>
<feature type="compositionally biased region" description="Basic and acidic residues" evidence="2">
    <location>
        <begin position="665"/>
        <end position="682"/>
    </location>
</feature>
<dbReference type="GO" id="GO:0016579">
    <property type="term" value="P:protein deubiquitination"/>
    <property type="evidence" value="ECO:0007669"/>
    <property type="project" value="InterPro"/>
</dbReference>
<dbReference type="GO" id="GO:0005634">
    <property type="term" value="C:nucleus"/>
    <property type="evidence" value="ECO:0007669"/>
    <property type="project" value="TreeGrafter"/>
</dbReference>
<dbReference type="GO" id="GO:0004843">
    <property type="term" value="F:cysteine-type deubiquitinase activity"/>
    <property type="evidence" value="ECO:0007669"/>
    <property type="project" value="InterPro"/>
</dbReference>
<dbReference type="Pfam" id="PF00443">
    <property type="entry name" value="UCH"/>
    <property type="match status" value="1"/>
</dbReference>